<dbReference type="NCBIfam" id="NF003819">
    <property type="entry name" value="PRK05412.1"/>
    <property type="match status" value="1"/>
</dbReference>
<name>A0A160TRD6_9ZZZZ</name>
<reference evidence="3" key="1">
    <citation type="submission" date="2015-10" db="EMBL/GenBank/DDBJ databases">
        <authorList>
            <person name="Gilbert D.G."/>
        </authorList>
    </citation>
    <scope>NUCLEOTIDE SEQUENCE</scope>
</reference>
<evidence type="ECO:0000256" key="2">
    <source>
        <dbReference type="ARBA" id="ARBA00093450"/>
    </source>
</evidence>
<organism evidence="3">
    <name type="scientific">hydrothermal vent metagenome</name>
    <dbReference type="NCBI Taxonomy" id="652676"/>
    <lineage>
        <taxon>unclassified sequences</taxon>
        <taxon>metagenomes</taxon>
        <taxon>ecological metagenomes</taxon>
    </lineage>
</organism>
<dbReference type="Pfam" id="PF04461">
    <property type="entry name" value="YajQ"/>
    <property type="match status" value="1"/>
</dbReference>
<dbReference type="PANTHER" id="PTHR30476">
    <property type="entry name" value="UPF0234 PROTEIN YAJQ"/>
    <property type="match status" value="1"/>
</dbReference>
<dbReference type="HAMAP" id="MF_00632">
    <property type="entry name" value="UPF0234"/>
    <property type="match status" value="1"/>
</dbReference>
<dbReference type="Gene3D" id="3.30.70.860">
    <property type="match status" value="1"/>
</dbReference>
<dbReference type="InterPro" id="IPR007551">
    <property type="entry name" value="YajQ/Smlt4090-like"/>
</dbReference>
<protein>
    <submittedName>
        <fullName evidence="3">Uncharacterized protein</fullName>
    </submittedName>
</protein>
<proteinExistence type="inferred from homology"/>
<dbReference type="PANTHER" id="PTHR30476:SF0">
    <property type="entry name" value="UPF0234 PROTEIN YAJQ"/>
    <property type="match status" value="1"/>
</dbReference>
<dbReference type="AlphaFoldDB" id="A0A160TRD6"/>
<dbReference type="SUPFAM" id="SSF89963">
    <property type="entry name" value="YajQ-like"/>
    <property type="match status" value="2"/>
</dbReference>
<dbReference type="EMBL" id="CZRL01000059">
    <property type="protein sequence ID" value="CUS51339.1"/>
    <property type="molecule type" value="Genomic_DNA"/>
</dbReference>
<gene>
    <name evidence="3" type="ORF">MGWOODY_XGa353</name>
</gene>
<dbReference type="Gene3D" id="3.30.70.990">
    <property type="entry name" value="YajQ-like, domain 2"/>
    <property type="match status" value="1"/>
</dbReference>
<keyword evidence="1" id="KW-0547">Nucleotide-binding</keyword>
<evidence type="ECO:0000256" key="1">
    <source>
        <dbReference type="ARBA" id="ARBA00022741"/>
    </source>
</evidence>
<dbReference type="InterPro" id="IPR035570">
    <property type="entry name" value="UPF0234_N"/>
</dbReference>
<dbReference type="GO" id="GO:0005829">
    <property type="term" value="C:cytosol"/>
    <property type="evidence" value="ECO:0007669"/>
    <property type="project" value="TreeGrafter"/>
</dbReference>
<dbReference type="InterPro" id="IPR035571">
    <property type="entry name" value="UPF0234-like_C"/>
</dbReference>
<accession>A0A160TRD6</accession>
<evidence type="ECO:0000313" key="3">
    <source>
        <dbReference type="EMBL" id="CUS51339.1"/>
    </source>
</evidence>
<comment type="similarity">
    <text evidence="2">Belongs to the YajQ family.</text>
</comment>
<dbReference type="CDD" id="cd11740">
    <property type="entry name" value="YajQ_like"/>
    <property type="match status" value="1"/>
</dbReference>
<sequence length="161" mass="18106">MPSFDIVSEVEWHEVGNSVDQANREIKNRYDFKGSDAQIEQAESVLTIRADDEFKVGQALDILEIKLAKRGVDVGCLDRGQVEERGGGKAQQKIQIRHGIDTELARSLVKEIKAKKLKVQAAIQGQQIRVTGKKRDDLQAVISLMKDQDTTVPLQYTNFRD</sequence>
<dbReference type="InterPro" id="IPR036183">
    <property type="entry name" value="YajQ-like_sf"/>
</dbReference>
<dbReference type="GO" id="GO:0000166">
    <property type="term" value="F:nucleotide binding"/>
    <property type="evidence" value="ECO:0007669"/>
    <property type="project" value="UniProtKB-KW"/>
</dbReference>